<keyword evidence="2" id="KW-0227">DNA damage</keyword>
<evidence type="ECO:0000256" key="5">
    <source>
        <dbReference type="ARBA" id="ARBA00023204"/>
    </source>
</evidence>
<dbReference type="Gene3D" id="3.40.1440.10">
    <property type="entry name" value="GIY-YIG endonuclease"/>
    <property type="match status" value="1"/>
</dbReference>
<evidence type="ECO:0000256" key="3">
    <source>
        <dbReference type="ARBA" id="ARBA00022769"/>
    </source>
</evidence>
<feature type="domain" description="UVR" evidence="7">
    <location>
        <begin position="243"/>
        <end position="278"/>
    </location>
</feature>
<reference evidence="10 11" key="1">
    <citation type="journal article" date="2016" name="Nat. Commun.">
        <title>Thousands of microbial genomes shed light on interconnected biogeochemical processes in an aquifer system.</title>
        <authorList>
            <person name="Anantharaman K."/>
            <person name="Brown C.T."/>
            <person name="Hug L.A."/>
            <person name="Sharon I."/>
            <person name="Castelle C.J."/>
            <person name="Probst A.J."/>
            <person name="Thomas B.C."/>
            <person name="Singh A."/>
            <person name="Wilkins M.J."/>
            <person name="Karaoz U."/>
            <person name="Brodie E.L."/>
            <person name="Williams K.H."/>
            <person name="Hubbard S.S."/>
            <person name="Banfield J.F."/>
        </authorList>
    </citation>
    <scope>NUCLEOTIDE SEQUENCE [LARGE SCALE GENOMIC DNA]</scope>
</reference>
<evidence type="ECO:0000256" key="2">
    <source>
        <dbReference type="ARBA" id="ARBA00022763"/>
    </source>
</evidence>
<dbReference type="GO" id="GO:0006289">
    <property type="term" value="P:nucleotide-excision repair"/>
    <property type="evidence" value="ECO:0007669"/>
    <property type="project" value="InterPro"/>
</dbReference>
<organism evidence="10 11">
    <name type="scientific">Candidatus Kaiserbacteria bacterium RIFCSPHIGHO2_01_FULL_46_22</name>
    <dbReference type="NCBI Taxonomy" id="1798475"/>
    <lineage>
        <taxon>Bacteria</taxon>
        <taxon>Candidatus Kaiseribacteriota</taxon>
    </lineage>
</organism>
<keyword evidence="6" id="KW-0175">Coiled coil</keyword>
<dbReference type="FunFam" id="3.40.1440.10:FF:000001">
    <property type="entry name" value="UvrABC system protein C"/>
    <property type="match status" value="1"/>
</dbReference>
<dbReference type="GO" id="GO:0009381">
    <property type="term" value="F:excinuclease ABC activity"/>
    <property type="evidence" value="ECO:0007669"/>
    <property type="project" value="InterPro"/>
</dbReference>
<sequence>MCDQTRVRPLGLEVPKNVQEARALIARFLFFHYTDAVTKESLIKKKLPDAPGVYFFLGARKEILYIGKATSLKNRVRSYFAPDLKDKRSVMIEKMALEAKSVDYTATDSVLEAMILETNLIRTHKPRYNTISKDDKSYNHLVITNEEWPRVLVVRGKDLGDYDYTYHFGPFPSGSLFREALKIVRRLFQFYDTKHPIGDEKSKLARGKIDFNRQIGLYPTEQNKKAYLQAIRHIRFFFEGKKRQIIKELEKEMKQLAKDERFEDANLVKKKIFALQHIHDIALIKDDSRIYRDEHSVRIEAYDVAHLQGKDMVGVMTVVEGGEIKRSEYRKFKIQSVSGSNDPAALREVLERRLYHSEWPLPQIIAVDGSTAQKNVAERVLRNKELAIPVVAVVKDDRHRPVRVLGPQSVLKKYHDSILLANAEAHRFSIGYHRSKRKLV</sequence>
<comment type="caution">
    <text evidence="10">The sequence shown here is derived from an EMBL/GenBank/DDBJ whole genome shotgun (WGS) entry which is preliminary data.</text>
</comment>
<evidence type="ECO:0000259" key="9">
    <source>
        <dbReference type="PROSITE" id="PS50165"/>
    </source>
</evidence>
<keyword evidence="3" id="KW-0228">DNA excision</keyword>
<evidence type="ECO:0000313" key="11">
    <source>
        <dbReference type="Proteomes" id="UP000176322"/>
    </source>
</evidence>
<evidence type="ECO:0000256" key="6">
    <source>
        <dbReference type="SAM" id="Coils"/>
    </source>
</evidence>
<evidence type="ECO:0000259" key="8">
    <source>
        <dbReference type="PROSITE" id="PS50164"/>
    </source>
</evidence>
<dbReference type="PROSITE" id="PS50165">
    <property type="entry name" value="UVRC"/>
    <property type="match status" value="1"/>
</dbReference>
<dbReference type="InterPro" id="IPR001943">
    <property type="entry name" value="UVR_dom"/>
</dbReference>
<evidence type="ECO:0000313" key="10">
    <source>
        <dbReference type="EMBL" id="OGG41809.1"/>
    </source>
</evidence>
<dbReference type="GO" id="GO:0009380">
    <property type="term" value="C:excinuclease repair complex"/>
    <property type="evidence" value="ECO:0007669"/>
    <property type="project" value="TreeGrafter"/>
</dbReference>
<accession>A0A1F6BXX7</accession>
<feature type="coiled-coil region" evidence="6">
    <location>
        <begin position="239"/>
        <end position="266"/>
    </location>
</feature>
<dbReference type="SUPFAM" id="SSF82771">
    <property type="entry name" value="GIY-YIG endonuclease"/>
    <property type="match status" value="1"/>
</dbReference>
<proteinExistence type="predicted"/>
<dbReference type="CDD" id="cd10434">
    <property type="entry name" value="GIY-YIG_UvrC_Cho"/>
    <property type="match status" value="1"/>
</dbReference>
<dbReference type="Pfam" id="PF08459">
    <property type="entry name" value="UvrC_RNaseH_dom"/>
    <property type="match status" value="1"/>
</dbReference>
<name>A0A1F6BXX7_9BACT</name>
<feature type="domain" description="UvrC family homology region profile" evidence="9">
    <location>
        <begin position="189"/>
        <end position="381"/>
    </location>
</feature>
<keyword evidence="5" id="KW-0234">DNA repair</keyword>
<keyword evidence="1" id="KW-0963">Cytoplasm</keyword>
<dbReference type="InterPro" id="IPR047296">
    <property type="entry name" value="GIY-YIG_UvrC_Cho"/>
</dbReference>
<dbReference type="InterPro" id="IPR000305">
    <property type="entry name" value="GIY-YIG_endonuc"/>
</dbReference>
<dbReference type="AlphaFoldDB" id="A0A1F6BXX7"/>
<dbReference type="Proteomes" id="UP000176322">
    <property type="component" value="Unassembled WGS sequence"/>
</dbReference>
<dbReference type="SMART" id="SM00465">
    <property type="entry name" value="GIYc"/>
    <property type="match status" value="1"/>
</dbReference>
<dbReference type="InterPro" id="IPR050066">
    <property type="entry name" value="UvrABC_protein_C"/>
</dbReference>
<dbReference type="PANTHER" id="PTHR30562:SF1">
    <property type="entry name" value="UVRABC SYSTEM PROTEIN C"/>
    <property type="match status" value="1"/>
</dbReference>
<gene>
    <name evidence="10" type="ORF">A2837_01180</name>
</gene>
<dbReference type="Pfam" id="PF01541">
    <property type="entry name" value="GIY-YIG"/>
    <property type="match status" value="1"/>
</dbReference>
<keyword evidence="4" id="KW-0267">Excision nuclease</keyword>
<dbReference type="PROSITE" id="PS50164">
    <property type="entry name" value="GIY_YIG"/>
    <property type="match status" value="1"/>
</dbReference>
<dbReference type="STRING" id="1798475.A2837_01180"/>
<dbReference type="SUPFAM" id="SSF46600">
    <property type="entry name" value="C-terminal UvrC-binding domain of UvrB"/>
    <property type="match status" value="1"/>
</dbReference>
<feature type="domain" description="GIY-YIG" evidence="8">
    <location>
        <begin position="49"/>
        <end position="130"/>
    </location>
</feature>
<evidence type="ECO:0008006" key="12">
    <source>
        <dbReference type="Google" id="ProtNLM"/>
    </source>
</evidence>
<dbReference type="EMBL" id="MFKO01000002">
    <property type="protein sequence ID" value="OGG41809.1"/>
    <property type="molecule type" value="Genomic_DNA"/>
</dbReference>
<dbReference type="InterPro" id="IPR036876">
    <property type="entry name" value="UVR_dom_sf"/>
</dbReference>
<protein>
    <recommendedName>
        <fullName evidence="12">Excinuclease ABC subunit C</fullName>
    </recommendedName>
</protein>
<dbReference type="InterPro" id="IPR035901">
    <property type="entry name" value="GIY-YIG_endonuc_sf"/>
</dbReference>
<dbReference type="Pfam" id="PF02151">
    <property type="entry name" value="UVR"/>
    <property type="match status" value="1"/>
</dbReference>
<dbReference type="PROSITE" id="PS50151">
    <property type="entry name" value="UVR"/>
    <property type="match status" value="1"/>
</dbReference>
<dbReference type="Gene3D" id="3.30.420.340">
    <property type="entry name" value="UvrC, RNAse H endonuclease domain"/>
    <property type="match status" value="1"/>
</dbReference>
<evidence type="ECO:0000256" key="4">
    <source>
        <dbReference type="ARBA" id="ARBA00022881"/>
    </source>
</evidence>
<evidence type="ECO:0000256" key="1">
    <source>
        <dbReference type="ARBA" id="ARBA00022490"/>
    </source>
</evidence>
<dbReference type="PANTHER" id="PTHR30562">
    <property type="entry name" value="UVRC/OXIDOREDUCTASE"/>
    <property type="match status" value="1"/>
</dbReference>
<evidence type="ECO:0000259" key="7">
    <source>
        <dbReference type="PROSITE" id="PS50151"/>
    </source>
</evidence>
<dbReference type="InterPro" id="IPR001162">
    <property type="entry name" value="UvrC_RNase_H_dom"/>
</dbReference>
<dbReference type="InterPro" id="IPR038476">
    <property type="entry name" value="UvrC_RNase_H_dom_sf"/>
</dbReference>